<evidence type="ECO:0000313" key="4">
    <source>
        <dbReference type="Proteomes" id="UP001470230"/>
    </source>
</evidence>
<dbReference type="PANTHER" id="PTHR10223">
    <property type="entry name" value="26S PROTEASOME NON-ATPASE REGULATORY SUBUNIT 4"/>
    <property type="match status" value="1"/>
</dbReference>
<dbReference type="InterPro" id="IPR027040">
    <property type="entry name" value="PSMD4"/>
</dbReference>
<evidence type="ECO:0000259" key="2">
    <source>
        <dbReference type="PROSITE" id="PS50234"/>
    </source>
</evidence>
<feature type="domain" description="VWFA" evidence="2">
    <location>
        <begin position="10"/>
        <end position="190"/>
    </location>
</feature>
<organism evidence="3 4">
    <name type="scientific">Tritrichomonas musculus</name>
    <dbReference type="NCBI Taxonomy" id="1915356"/>
    <lineage>
        <taxon>Eukaryota</taxon>
        <taxon>Metamonada</taxon>
        <taxon>Parabasalia</taxon>
        <taxon>Tritrichomonadida</taxon>
        <taxon>Tritrichomonadidae</taxon>
        <taxon>Tritrichomonas</taxon>
    </lineage>
</organism>
<dbReference type="Gene3D" id="3.40.50.410">
    <property type="entry name" value="von Willebrand factor, type A domain"/>
    <property type="match status" value="1"/>
</dbReference>
<name>A0ABR2KE40_9EUKA</name>
<dbReference type="InterPro" id="IPR036465">
    <property type="entry name" value="vWFA_dom_sf"/>
</dbReference>
<proteinExistence type="predicted"/>
<gene>
    <name evidence="3" type="ORF">M9Y10_033870</name>
</gene>
<dbReference type="InterPro" id="IPR002035">
    <property type="entry name" value="VWF_A"/>
</dbReference>
<dbReference type="GO" id="GO:0000502">
    <property type="term" value="C:proteasome complex"/>
    <property type="evidence" value="ECO:0007669"/>
    <property type="project" value="UniProtKB-KW"/>
</dbReference>
<evidence type="ECO:0000313" key="3">
    <source>
        <dbReference type="EMBL" id="KAK8889126.1"/>
    </source>
</evidence>
<dbReference type="PANTHER" id="PTHR10223:SF0">
    <property type="entry name" value="26S PROTEASOME NON-ATPASE REGULATORY SUBUNIT 4"/>
    <property type="match status" value="1"/>
</dbReference>
<dbReference type="EMBL" id="JAPFFF010000005">
    <property type="protein sequence ID" value="KAK8889126.1"/>
    <property type="molecule type" value="Genomic_DNA"/>
</dbReference>
<keyword evidence="4" id="KW-1185">Reference proteome</keyword>
<feature type="region of interest" description="Disordered" evidence="1">
    <location>
        <begin position="282"/>
        <end position="365"/>
    </location>
</feature>
<reference evidence="3 4" key="1">
    <citation type="submission" date="2024-04" db="EMBL/GenBank/DDBJ databases">
        <title>Tritrichomonas musculus Genome.</title>
        <authorList>
            <person name="Alves-Ferreira E."/>
            <person name="Grigg M."/>
            <person name="Lorenzi H."/>
            <person name="Galac M."/>
        </authorList>
    </citation>
    <scope>NUCLEOTIDE SEQUENCE [LARGE SCALE GENOMIC DNA]</scope>
    <source>
        <strain evidence="3 4">EAF2021</strain>
    </source>
</reference>
<sequence length="365" mass="41690">MNDQDVTHQAIVILIDNSDRSIDGDFSPNRLDAQKKTSIHLMMYFTELSTETQVSIGTLGENNIGIAASLTTDREKLSRAIDKIQPSGQIKLYQGIKSAFLALHHRDEKIKNQRIIVFVGSKHDLTPQTSKVLSDTANKEKAAIDIIAFGDSVQDIDILLSLVHNITTKSNFLIVEVGDNLSETVLQSPIGHGNTEMPFGFNDPDLYSYALSYEDSLQRAIEASISECKYTNSNNNNNDEDDKRMQENKIVEQQLEKSYKYMKEQEKKKAEKQKKIEEANRIIADEKKKKAEEKRKKEEEKREKEGENMQDDENEIFEDEEEEEEDSEDEFSDPDLLEAIKLSKQDIQDPNNKNSDDSFNDENNN</sequence>
<dbReference type="PROSITE" id="PS50234">
    <property type="entry name" value="VWFA"/>
    <property type="match status" value="1"/>
</dbReference>
<accession>A0ABR2KE40</accession>
<feature type="compositionally biased region" description="Acidic residues" evidence="1">
    <location>
        <begin position="308"/>
        <end position="336"/>
    </location>
</feature>
<dbReference type="Pfam" id="PF13519">
    <property type="entry name" value="VWA_2"/>
    <property type="match status" value="1"/>
</dbReference>
<comment type="caution">
    <text evidence="3">The sequence shown here is derived from an EMBL/GenBank/DDBJ whole genome shotgun (WGS) entry which is preliminary data.</text>
</comment>
<dbReference type="Proteomes" id="UP001470230">
    <property type="component" value="Unassembled WGS sequence"/>
</dbReference>
<dbReference type="SUPFAM" id="SSF53300">
    <property type="entry name" value="vWA-like"/>
    <property type="match status" value="1"/>
</dbReference>
<dbReference type="SMART" id="SM00327">
    <property type="entry name" value="VWA"/>
    <property type="match status" value="1"/>
</dbReference>
<protein>
    <submittedName>
        <fullName evidence="3">26S proteasome non-ATPase regulatory subunit 4</fullName>
    </submittedName>
</protein>
<keyword evidence="3" id="KW-0647">Proteasome</keyword>
<feature type="compositionally biased region" description="Basic and acidic residues" evidence="1">
    <location>
        <begin position="282"/>
        <end position="307"/>
    </location>
</feature>
<evidence type="ECO:0000256" key="1">
    <source>
        <dbReference type="SAM" id="MobiDB-lite"/>
    </source>
</evidence>